<dbReference type="InterPro" id="IPR010839">
    <property type="entry name" value="AtuA_N"/>
</dbReference>
<evidence type="ECO:0000313" key="5">
    <source>
        <dbReference type="Proteomes" id="UP000182054"/>
    </source>
</evidence>
<organism evidence="4 5">
    <name type="scientific">Rhodococcoides kroppenstedtii</name>
    <dbReference type="NCBI Taxonomy" id="293050"/>
    <lineage>
        <taxon>Bacteria</taxon>
        <taxon>Bacillati</taxon>
        <taxon>Actinomycetota</taxon>
        <taxon>Actinomycetes</taxon>
        <taxon>Mycobacteriales</taxon>
        <taxon>Nocardiaceae</taxon>
        <taxon>Rhodococcoides</taxon>
    </lineage>
</organism>
<evidence type="ECO:0008006" key="6">
    <source>
        <dbReference type="Google" id="ProtNLM"/>
    </source>
</evidence>
<feature type="compositionally biased region" description="Low complexity" evidence="1">
    <location>
        <begin position="575"/>
        <end position="605"/>
    </location>
</feature>
<evidence type="ECO:0000259" key="3">
    <source>
        <dbReference type="Pfam" id="PF23544"/>
    </source>
</evidence>
<evidence type="ECO:0000256" key="1">
    <source>
        <dbReference type="SAM" id="MobiDB-lite"/>
    </source>
</evidence>
<reference evidence="4 5" key="1">
    <citation type="submission" date="2016-10" db="EMBL/GenBank/DDBJ databases">
        <authorList>
            <person name="de Groot N.N."/>
        </authorList>
    </citation>
    <scope>NUCLEOTIDE SEQUENCE [LARGE SCALE GENOMIC DNA]</scope>
    <source>
        <strain evidence="4 5">DSM 44908</strain>
    </source>
</reference>
<protein>
    <recommendedName>
        <fullName evidence="6">Exopolyphosphatase</fullName>
    </recommendedName>
</protein>
<feature type="domain" description="Acyclic terpene utilisation N-terminal" evidence="2">
    <location>
        <begin position="4"/>
        <end position="419"/>
    </location>
</feature>
<evidence type="ECO:0000259" key="2">
    <source>
        <dbReference type="Pfam" id="PF07287"/>
    </source>
</evidence>
<dbReference type="Pfam" id="PF23544">
    <property type="entry name" value="AtuA_ferredoxin"/>
    <property type="match status" value="1"/>
</dbReference>
<dbReference type="AlphaFoldDB" id="A0A1I0TKP6"/>
<name>A0A1I0TKP6_9NOCA</name>
<evidence type="ECO:0000313" key="4">
    <source>
        <dbReference type="EMBL" id="SFA52349.1"/>
    </source>
</evidence>
<dbReference type="PANTHER" id="PTHR47585">
    <property type="match status" value="1"/>
</dbReference>
<gene>
    <name evidence="4" type="ORF">SAMN05444374_107134</name>
</gene>
<accession>A0A1I0TKP6</accession>
<feature type="domain" description="AtuA-like ferredoxin-fold" evidence="3">
    <location>
        <begin position="466"/>
        <end position="563"/>
    </location>
</feature>
<dbReference type="Pfam" id="PF07287">
    <property type="entry name" value="AtuA"/>
    <property type="match status" value="1"/>
</dbReference>
<dbReference type="Proteomes" id="UP000182054">
    <property type="component" value="Unassembled WGS sequence"/>
</dbReference>
<sequence length="605" mass="63342">MTALRVGNCSGFYGDRFSAMREMLDGGELDVLTGDYLAELTMLILGRDRLKDPTRGYAKTYLRQLEDCLGTAVERGVTLVSNAGGLAPARLADEIRALADRLGITVAVAHVEGDDLLDRADALGLGSPLTANAYLGAFGIARCLDAGAQVVVTGRVTDASVVVGPAVARFGWTRDDVDALAGAVVAGHVIECGTQATGGNYSFFTDVPDLRRPGFPIAEIDADGSSVITKHPGTGGAVTIGTVTAQLMYEVTGPRYFGPDATARLDTVALSDDGPDRVRIAGVRGEAPPPTLKVSRNTVGGFRNETTFVLTGLDVDAKAALVRAQLTDALVPPPAQVEWTLARTDHSDSDTEEAASALLRVVVRDPDPAVVGRRFSGAAIELALASYPGFAVTAPPGNGSPYGVFEAGYVEQSVPEHTAVLPDGTRVAIPAPTVITPVSDDPDVPGDFVARSDTAGPSDIDTVMLPLGTLAAARSGDKGGDANVGVWVRTDAEWEWLRGWLTVDAIRQLLPETATLTLHRYEFPNLRAINVVVHGLLGAGVASGARFDPQAKGLGEWLRSRHVPIPRHLVRESAAQDPTAQDTTAQDTTAQDTTAQDTTTSGAPA</sequence>
<proteinExistence type="predicted"/>
<dbReference type="PANTHER" id="PTHR47585:SF1">
    <property type="entry name" value="DUF1446 DOMAIN-CONTAINING PROTEIN"/>
    <property type="match status" value="1"/>
</dbReference>
<dbReference type="EMBL" id="FOJN01000007">
    <property type="protein sequence ID" value="SFA52349.1"/>
    <property type="molecule type" value="Genomic_DNA"/>
</dbReference>
<feature type="region of interest" description="Disordered" evidence="1">
    <location>
        <begin position="571"/>
        <end position="605"/>
    </location>
</feature>
<dbReference type="InterPro" id="IPR056362">
    <property type="entry name" value="AtuA-like_ferredoxin_dom"/>
</dbReference>